<dbReference type="GO" id="GO:0033539">
    <property type="term" value="P:fatty acid beta-oxidation using acyl-CoA dehydrogenase"/>
    <property type="evidence" value="ECO:0007669"/>
    <property type="project" value="TreeGrafter"/>
</dbReference>
<dbReference type="Gene3D" id="2.40.110.10">
    <property type="entry name" value="Butyryl-CoA Dehydrogenase, subunit A, domain 2"/>
    <property type="match status" value="1"/>
</dbReference>
<proteinExistence type="predicted"/>
<accession>A0A381YNI9</accession>
<keyword evidence="1" id="KW-0560">Oxidoreductase</keyword>
<dbReference type="PIRSF" id="PIRSF016578">
    <property type="entry name" value="HsaA"/>
    <property type="match status" value="1"/>
</dbReference>
<dbReference type="SUPFAM" id="SSF47203">
    <property type="entry name" value="Acyl-CoA dehydrogenase C-terminal domain-like"/>
    <property type="match status" value="1"/>
</dbReference>
<organism evidence="3">
    <name type="scientific">marine metagenome</name>
    <dbReference type="NCBI Taxonomy" id="408172"/>
    <lineage>
        <taxon>unclassified sequences</taxon>
        <taxon>metagenomes</taxon>
        <taxon>ecological metagenomes</taxon>
    </lineage>
</organism>
<evidence type="ECO:0000256" key="1">
    <source>
        <dbReference type="ARBA" id="ARBA00023002"/>
    </source>
</evidence>
<dbReference type="InterPro" id="IPR036250">
    <property type="entry name" value="AcylCo_DH-like_C"/>
</dbReference>
<dbReference type="PANTHER" id="PTHR48083">
    <property type="entry name" value="MEDIUM-CHAIN SPECIFIC ACYL-COA DEHYDROGENASE, MITOCHONDRIAL-RELATED"/>
    <property type="match status" value="1"/>
</dbReference>
<reference evidence="3" key="1">
    <citation type="submission" date="2018-05" db="EMBL/GenBank/DDBJ databases">
        <authorList>
            <person name="Lanie J.A."/>
            <person name="Ng W.-L."/>
            <person name="Kazmierczak K.M."/>
            <person name="Andrzejewski T.M."/>
            <person name="Davidsen T.M."/>
            <person name="Wayne K.J."/>
            <person name="Tettelin H."/>
            <person name="Glass J.I."/>
            <person name="Rusch D."/>
            <person name="Podicherti R."/>
            <person name="Tsui H.-C.T."/>
            <person name="Winkler M.E."/>
        </authorList>
    </citation>
    <scope>NUCLEOTIDE SEQUENCE</scope>
</reference>
<protein>
    <recommendedName>
        <fullName evidence="2">Acyl-CoA dehydrogenase C-terminal domain-containing protein</fullName>
    </recommendedName>
</protein>
<name>A0A381YNI9_9ZZZZ</name>
<feature type="domain" description="Acyl-CoA dehydrogenase C-terminal" evidence="2">
    <location>
        <begin position="228"/>
        <end position="358"/>
    </location>
</feature>
<dbReference type="InterPro" id="IPR009100">
    <property type="entry name" value="AcylCoA_DH/oxidase_NM_dom_sf"/>
</dbReference>
<dbReference type="SUPFAM" id="SSF56645">
    <property type="entry name" value="Acyl-CoA dehydrogenase NM domain-like"/>
    <property type="match status" value="1"/>
</dbReference>
<dbReference type="InterPro" id="IPR050741">
    <property type="entry name" value="Acyl-CoA_dehydrogenase"/>
</dbReference>
<gene>
    <name evidence="3" type="ORF">METZ01_LOCUS131452</name>
</gene>
<dbReference type="GO" id="GO:0005737">
    <property type="term" value="C:cytoplasm"/>
    <property type="evidence" value="ECO:0007669"/>
    <property type="project" value="TreeGrafter"/>
</dbReference>
<evidence type="ECO:0000313" key="3">
    <source>
        <dbReference type="EMBL" id="SVA78598.1"/>
    </source>
</evidence>
<dbReference type="Gene3D" id="1.10.540.10">
    <property type="entry name" value="Acyl-CoA dehydrogenase/oxidase, N-terminal domain"/>
    <property type="match status" value="1"/>
</dbReference>
<dbReference type="GO" id="GO:0003995">
    <property type="term" value="F:acyl-CoA dehydrogenase activity"/>
    <property type="evidence" value="ECO:0007669"/>
    <property type="project" value="TreeGrafter"/>
</dbReference>
<dbReference type="InterPro" id="IPR046373">
    <property type="entry name" value="Acyl-CoA_Oxase/DH_mid-dom_sf"/>
</dbReference>
<dbReference type="GO" id="GO:0050660">
    <property type="term" value="F:flavin adenine dinucleotide binding"/>
    <property type="evidence" value="ECO:0007669"/>
    <property type="project" value="InterPro"/>
</dbReference>
<dbReference type="Gene3D" id="1.20.140.10">
    <property type="entry name" value="Butyryl-CoA Dehydrogenase, subunit A, domain 3"/>
    <property type="match status" value="1"/>
</dbReference>
<dbReference type="PANTHER" id="PTHR48083:SF5">
    <property type="entry name" value="NRGC PROTEIN"/>
    <property type="match status" value="1"/>
</dbReference>
<dbReference type="Pfam" id="PF08028">
    <property type="entry name" value="Acyl-CoA_dh_2"/>
    <property type="match status" value="1"/>
</dbReference>
<sequence length="381" mass="41340">MRPLSHDEVLDVAVDLARRLAERADDAERDRRLQDRTIAEAEVLFPMVVPKALGGYGLDIGTLAHSTRLLGRGCPSAAWTISFFVIHSWLLSRFPDPTRSDLLTRERPWALTPAPLTPTGRLEPVDGGYRLSGRWEWATGVWHGEWVMVNAMEDSPAPAPRFAVVPRDDVEVDDVWFTSGMCSTGSNNIRITDLFVPTGRTIPTVDLMGQRSGGLGLDRLPVACVLSLTAAAPALGAAETAVELFRARIGERILAFSPGDRQAEQPASQIRLATAISELAGARARWDRTIEGLATVEGLVTDGQRANARLVAAATVRDARSVIRAVCDGSGASIYFGDSPLQRLQRDVEVLKGHVVFDWDRAAELAGRVALGNPLRPTDLA</sequence>
<dbReference type="InterPro" id="IPR037069">
    <property type="entry name" value="AcylCoA_DH/ox_N_sf"/>
</dbReference>
<dbReference type="InterPro" id="IPR013107">
    <property type="entry name" value="Acyl-CoA_DH_C"/>
</dbReference>
<dbReference type="EMBL" id="UINC01018664">
    <property type="protein sequence ID" value="SVA78598.1"/>
    <property type="molecule type" value="Genomic_DNA"/>
</dbReference>
<evidence type="ECO:0000259" key="2">
    <source>
        <dbReference type="Pfam" id="PF08028"/>
    </source>
</evidence>
<dbReference type="AlphaFoldDB" id="A0A381YNI9"/>